<evidence type="ECO:0000313" key="3">
    <source>
        <dbReference type="Proteomes" id="UP000230233"/>
    </source>
</evidence>
<comment type="caution">
    <text evidence="2">The sequence shown here is derived from an EMBL/GenBank/DDBJ whole genome shotgun (WGS) entry which is preliminary data.</text>
</comment>
<dbReference type="Proteomes" id="UP000230233">
    <property type="component" value="Chromosome III"/>
</dbReference>
<accession>A0A2G5UTK9</accession>
<proteinExistence type="predicted"/>
<dbReference type="OrthoDB" id="10677478at2759"/>
<dbReference type="PROSITE" id="PS50181">
    <property type="entry name" value="FBOX"/>
    <property type="match status" value="1"/>
</dbReference>
<dbReference type="InterPro" id="IPR001810">
    <property type="entry name" value="F-box_dom"/>
</dbReference>
<protein>
    <recommendedName>
        <fullName evidence="1">F-box domain-containing protein</fullName>
    </recommendedName>
</protein>
<gene>
    <name evidence="2" type="primary">Cnig_chr_III.g9624</name>
    <name evidence="2" type="ORF">B9Z55_009624</name>
</gene>
<evidence type="ECO:0000259" key="1">
    <source>
        <dbReference type="PROSITE" id="PS50181"/>
    </source>
</evidence>
<evidence type="ECO:0000313" key="2">
    <source>
        <dbReference type="EMBL" id="PIC42596.1"/>
    </source>
</evidence>
<dbReference type="PANTHER" id="PTHR21503:SF8">
    <property type="entry name" value="F-BOX ASSOCIATED DOMAIN-CONTAINING PROTEIN-RELATED"/>
    <property type="match status" value="1"/>
</dbReference>
<reference evidence="3" key="1">
    <citation type="submission" date="2017-10" db="EMBL/GenBank/DDBJ databases">
        <title>Rapid genome shrinkage in a self-fertile nematode reveals novel sperm competition proteins.</title>
        <authorList>
            <person name="Yin D."/>
            <person name="Schwarz E.M."/>
            <person name="Thomas C.G."/>
            <person name="Felde R.L."/>
            <person name="Korf I.F."/>
            <person name="Cutter A.D."/>
            <person name="Schartner C.M."/>
            <person name="Ralston E.J."/>
            <person name="Meyer B.J."/>
            <person name="Haag E.S."/>
        </authorList>
    </citation>
    <scope>NUCLEOTIDE SEQUENCE [LARGE SCALE GENOMIC DNA]</scope>
    <source>
        <strain evidence="3">JU1422</strain>
    </source>
</reference>
<dbReference type="PANTHER" id="PTHR21503">
    <property type="entry name" value="F-BOX-CONTAINING HYPOTHETICAL PROTEIN C.ELEGANS"/>
    <property type="match status" value="1"/>
</dbReference>
<name>A0A2G5UTK9_9PELO</name>
<feature type="domain" description="F-box" evidence="1">
    <location>
        <begin position="1"/>
        <end position="48"/>
    </location>
</feature>
<keyword evidence="3" id="KW-1185">Reference proteome</keyword>
<dbReference type="AlphaFoldDB" id="A0A2G5UTK9"/>
<sequence>MKLLIFPHLVHKEIFENMKISDLVLLSFVSENMKKRIKSSQITRFKSISHIEYGTYDYPRRVYFPYQNHGIYRGILDNIMEFKERSDNETDNEFFRVNVAGKIMNFRLSYEHDCPAVYFHPSEKESAIESIHNYFLDFFDNTVEYQWYQWITDDEDSIPNFHQLALSISFDSKKYGRRDVESLEKFFASSPVIKRVDMQLDTSYLFRPESKFYQVESVHLKLYSHAVPTFLRHFQGRQAFLSCYYKWNILDLIEFMHRWKSGEECRKLEYLKMELSINEIPQDQILNALGVKHIDESNTPPTHELPLAFWSGFDPNTDPIVSHSYVVRNTDNRVASVSIQNNWFCFGVWKETEQEFLRMVT</sequence>
<dbReference type="EMBL" id="PDUG01000003">
    <property type="protein sequence ID" value="PIC42596.1"/>
    <property type="molecule type" value="Genomic_DNA"/>
</dbReference>
<dbReference type="Pfam" id="PF00646">
    <property type="entry name" value="F-box"/>
    <property type="match status" value="1"/>
</dbReference>
<organism evidence="2 3">
    <name type="scientific">Caenorhabditis nigoni</name>
    <dbReference type="NCBI Taxonomy" id="1611254"/>
    <lineage>
        <taxon>Eukaryota</taxon>
        <taxon>Metazoa</taxon>
        <taxon>Ecdysozoa</taxon>
        <taxon>Nematoda</taxon>
        <taxon>Chromadorea</taxon>
        <taxon>Rhabditida</taxon>
        <taxon>Rhabditina</taxon>
        <taxon>Rhabditomorpha</taxon>
        <taxon>Rhabditoidea</taxon>
        <taxon>Rhabditidae</taxon>
        <taxon>Peloderinae</taxon>
        <taxon>Caenorhabditis</taxon>
    </lineage>
</organism>